<dbReference type="AlphaFoldDB" id="A0A9Q3DGV3"/>
<keyword evidence="2" id="KW-1185">Reference proteome</keyword>
<proteinExistence type="predicted"/>
<organism evidence="1 2">
    <name type="scientific">Austropuccinia psidii MF-1</name>
    <dbReference type="NCBI Taxonomy" id="1389203"/>
    <lineage>
        <taxon>Eukaryota</taxon>
        <taxon>Fungi</taxon>
        <taxon>Dikarya</taxon>
        <taxon>Basidiomycota</taxon>
        <taxon>Pucciniomycotina</taxon>
        <taxon>Pucciniomycetes</taxon>
        <taxon>Pucciniales</taxon>
        <taxon>Sphaerophragmiaceae</taxon>
        <taxon>Austropuccinia</taxon>
    </lineage>
</organism>
<protein>
    <submittedName>
        <fullName evidence="1">Uncharacterized protein</fullName>
    </submittedName>
</protein>
<accession>A0A9Q3DGV3</accession>
<dbReference type="OrthoDB" id="2500831at2759"/>
<name>A0A9Q3DGV3_9BASI</name>
<dbReference type="Proteomes" id="UP000765509">
    <property type="component" value="Unassembled WGS sequence"/>
</dbReference>
<evidence type="ECO:0000313" key="2">
    <source>
        <dbReference type="Proteomes" id="UP000765509"/>
    </source>
</evidence>
<dbReference type="EMBL" id="AVOT02015709">
    <property type="protein sequence ID" value="MBW0500226.1"/>
    <property type="molecule type" value="Genomic_DNA"/>
</dbReference>
<comment type="caution">
    <text evidence="1">The sequence shown here is derived from an EMBL/GenBank/DDBJ whole genome shotgun (WGS) entry which is preliminary data.</text>
</comment>
<evidence type="ECO:0000313" key="1">
    <source>
        <dbReference type="EMBL" id="MBW0500226.1"/>
    </source>
</evidence>
<sequence>MNTLKLHPDFQITFFHSEIDFGLSNPTNLPAAALLWGSSSSVERLLRIRCGLREVQGSIPCRRRPSLGVAPTISKDMRMRDGRPSILNIPKAGHRKLGGPIHPAIRLLGSPTHLIFQIIKLTTLPYMCYQLIYQNQREKANSALASASSSSMDPIYPNQAKLLPSQKYSILSFLRVKSNSESKRFYSSGHHQTNSVANLDHSHLHRIFHSSLETTSLFHNLLRNPDLNYSQLINLLNHYLDLDQPPKLHPKTINQIFLATRDWLRHQLLHLNSSNPSSSLPSIQNSTNVAWKAEAMAQIVQRWKNVNSSKLKKSNAENSLFHPNSSSQNDLINKRKLNRIKSRQEAFLSKGPPTCDCQRSSLPLIRIRINQLGSFQTSTLEKFIIHFQKSLDMTTYLRIIDLNRQAHRWDLAVIFLDQVQLPFKTSNKSSYRHLGQVTGLLQFLKSPQTIQSNLDPLKLWCVHFLCESLERRLLKNPSNHEWARVNKLSLDVLVHYASLSFASSHQNLNLTPNQNHPNPTTLLDNNRHQKLLAAIESGNESKFAMMTRDRCERLLSYLTRLIITGKSSQHCWSGQSSHQLRLLDYLARKGTDLQFKALLQHHLQYHSTTPKLARIILLAGRRFQFISQNLTLIKQILSSLDPSSDFRPVIDFMLRPDQHLETLKNHLKICLNALPSDKAQRISFYSHLIYRLSQLKTPTLALGVWELVNLERARKLVRVGRRTRHLRKSITKAIDELPIQMIRSMIYVYRNLTKPSEEGEARGKWYQKVYERLKLRRRLNRRRWPISRKFARGRLIETLVKEEIKRMDGSLLRAIENSEIEDERLKGLIKFILNVKNGEKVLINRFDENNNNEKWIGKKILEDWIESRGGFQKLDGGQKIRKNQTKSIVLSRSNNHLKSKNYLNGHSIKRKKGSLSRFWSQVVALEN</sequence>
<gene>
    <name evidence="1" type="ORF">O181_039941</name>
</gene>
<reference evidence="1" key="1">
    <citation type="submission" date="2021-03" db="EMBL/GenBank/DDBJ databases">
        <title>Draft genome sequence of rust myrtle Austropuccinia psidii MF-1, a brazilian biotype.</title>
        <authorList>
            <person name="Quecine M.C."/>
            <person name="Pachon D.M.R."/>
            <person name="Bonatelli M.L."/>
            <person name="Correr F.H."/>
            <person name="Franceschini L.M."/>
            <person name="Leite T.F."/>
            <person name="Margarido G.R.A."/>
            <person name="Almeida C.A."/>
            <person name="Ferrarezi J.A."/>
            <person name="Labate C.A."/>
        </authorList>
    </citation>
    <scope>NUCLEOTIDE SEQUENCE</scope>
    <source>
        <strain evidence="1">MF-1</strain>
    </source>
</reference>